<reference evidence="1 2" key="1">
    <citation type="journal article" date="2015" name="Mol. Plant Microbe Interact.">
        <title>Genome, transcriptome, and functional analyses of Penicillium expansum provide new insights into secondary metabolism and pathogenicity.</title>
        <authorList>
            <person name="Ballester A.R."/>
            <person name="Marcet-Houben M."/>
            <person name="Levin E."/>
            <person name="Sela N."/>
            <person name="Selma-Lazaro C."/>
            <person name="Carmona L."/>
            <person name="Wisniewski M."/>
            <person name="Droby S."/>
            <person name="Gonzalez-Candelas L."/>
            <person name="Gabaldon T."/>
        </authorList>
    </citation>
    <scope>NUCLEOTIDE SEQUENCE [LARGE SCALE GENOMIC DNA]</scope>
    <source>
        <strain evidence="1 2">PHI-1</strain>
    </source>
</reference>
<sequence>MPVGNCNIISPLGIPCQRRQCLAPRLGWSLAVSPPCHPKL</sequence>
<comment type="caution">
    <text evidence="1">The sequence shown here is derived from an EMBL/GenBank/DDBJ whole genome shotgun (WGS) entry which is preliminary data.</text>
</comment>
<proteinExistence type="predicted"/>
<evidence type="ECO:0000313" key="2">
    <source>
        <dbReference type="Proteomes" id="UP000030104"/>
    </source>
</evidence>
<gene>
    <name evidence="1" type="ORF">PITC_005470</name>
</gene>
<dbReference type="HOGENOM" id="CLU_3299587_0_0_1"/>
<dbReference type="EMBL" id="JQGA01000229">
    <property type="protein sequence ID" value="KGO76856.1"/>
    <property type="molecule type" value="Genomic_DNA"/>
</dbReference>
<accession>A0A0A2LCD1</accession>
<keyword evidence="2" id="KW-1185">Reference proteome</keyword>
<organism evidence="1 2">
    <name type="scientific">Penicillium italicum</name>
    <name type="common">Blue mold</name>
    <dbReference type="NCBI Taxonomy" id="40296"/>
    <lineage>
        <taxon>Eukaryota</taxon>
        <taxon>Fungi</taxon>
        <taxon>Dikarya</taxon>
        <taxon>Ascomycota</taxon>
        <taxon>Pezizomycotina</taxon>
        <taxon>Eurotiomycetes</taxon>
        <taxon>Eurotiomycetidae</taxon>
        <taxon>Eurotiales</taxon>
        <taxon>Aspergillaceae</taxon>
        <taxon>Penicillium</taxon>
    </lineage>
</organism>
<evidence type="ECO:0000313" key="1">
    <source>
        <dbReference type="EMBL" id="KGO76856.1"/>
    </source>
</evidence>
<protein>
    <submittedName>
        <fullName evidence="1">Uncharacterized protein</fullName>
    </submittedName>
</protein>
<dbReference type="AlphaFoldDB" id="A0A0A2LCD1"/>
<name>A0A0A2LCD1_PENIT</name>
<dbReference type="Proteomes" id="UP000030104">
    <property type="component" value="Unassembled WGS sequence"/>
</dbReference>